<keyword evidence="4" id="KW-1185">Reference proteome</keyword>
<feature type="compositionally biased region" description="Acidic residues" evidence="1">
    <location>
        <begin position="131"/>
        <end position="140"/>
    </location>
</feature>
<keyword evidence="2" id="KW-0472">Membrane</keyword>
<keyword evidence="2" id="KW-0812">Transmembrane</keyword>
<evidence type="ECO:0000256" key="2">
    <source>
        <dbReference type="SAM" id="Phobius"/>
    </source>
</evidence>
<gene>
    <name evidence="3" type="ORF">SAMN04488554_3486</name>
</gene>
<dbReference type="AlphaFoldDB" id="A0A1H5MPM7"/>
<feature type="transmembrane region" description="Helical" evidence="2">
    <location>
        <begin position="201"/>
        <end position="217"/>
    </location>
</feature>
<organism evidence="3 4">
    <name type="scientific">Ruania alba</name>
    <dbReference type="NCBI Taxonomy" id="648782"/>
    <lineage>
        <taxon>Bacteria</taxon>
        <taxon>Bacillati</taxon>
        <taxon>Actinomycetota</taxon>
        <taxon>Actinomycetes</taxon>
        <taxon>Micrococcales</taxon>
        <taxon>Ruaniaceae</taxon>
        <taxon>Ruania</taxon>
    </lineage>
</organism>
<feature type="region of interest" description="Disordered" evidence="1">
    <location>
        <begin position="122"/>
        <end position="147"/>
    </location>
</feature>
<sequence>MYMPPSPRGRTIMSVVGNPSEIIARGTEIELLGGQMRDAAGVLSDIKNRAEDQQGKAIEKLRETIGDSYETLYESADLYEPVGPVIRTYGDELDSVQPNINAHAENCDDLWRTYYFLPGTRDADPRGADSGDSEEAAEEAEQNREKQEAYEAWEAEAILFDSDYDTWENAFDKAVTDISDEMSGEIEDGGWRSFLDIAGKVLGWAGLIVGVAALIIGGPILGIAAAVIGVLSLVVVICQAFIGDANGWDIAIAAIGVLPVGKLGKLGQGRFAEFGADAISSFKPSSYAGDSVYTLLKNKNVSDGISKLMTGSTGAQWRDDAANYMLGGPNGMQHLRQDIATSVFNQYQSYKGWYDTGSSVTDHLPPSDSAVERVKQLQDQ</sequence>
<protein>
    <submittedName>
        <fullName evidence="3">Uncharacterized protein</fullName>
    </submittedName>
</protein>
<accession>A0A1H5MPM7</accession>
<evidence type="ECO:0000256" key="1">
    <source>
        <dbReference type="SAM" id="MobiDB-lite"/>
    </source>
</evidence>
<name>A0A1H5MPM7_9MICO</name>
<dbReference type="STRING" id="648782.SAMN04488554_3486"/>
<evidence type="ECO:0000313" key="3">
    <source>
        <dbReference type="EMBL" id="SEE90318.1"/>
    </source>
</evidence>
<reference evidence="4" key="1">
    <citation type="submission" date="2016-10" db="EMBL/GenBank/DDBJ databases">
        <authorList>
            <person name="Varghese N."/>
            <person name="Submissions S."/>
        </authorList>
    </citation>
    <scope>NUCLEOTIDE SEQUENCE [LARGE SCALE GENOMIC DNA]</scope>
    <source>
        <strain evidence="4">DSM 21368</strain>
    </source>
</reference>
<proteinExistence type="predicted"/>
<dbReference type="Proteomes" id="UP000199220">
    <property type="component" value="Unassembled WGS sequence"/>
</dbReference>
<keyword evidence="2" id="KW-1133">Transmembrane helix</keyword>
<dbReference type="EMBL" id="FNTX01000002">
    <property type="protein sequence ID" value="SEE90318.1"/>
    <property type="molecule type" value="Genomic_DNA"/>
</dbReference>
<evidence type="ECO:0000313" key="4">
    <source>
        <dbReference type="Proteomes" id="UP000199220"/>
    </source>
</evidence>